<sequence>MATAQDVMVHLSQADIQAIAEAVRQGVSAISVHTSGNETLNLSPADIQAIKDAMGNAGIHADNGSPVALHLVDDTSPWGWDKIAYDEY</sequence>
<dbReference type="EMBL" id="WOTH01000001">
    <property type="protein sequence ID" value="NHO52421.1"/>
    <property type="molecule type" value="Genomic_DNA"/>
</dbReference>
<dbReference type="Proteomes" id="UP000597459">
    <property type="component" value="Unassembled WGS sequence"/>
</dbReference>
<reference evidence="1" key="1">
    <citation type="submission" date="2019-11" db="EMBL/GenBank/DDBJ databases">
        <title>Description of new Acetobacter species.</title>
        <authorList>
            <person name="Cleenwerck I."/>
            <person name="Sombolestani A.S."/>
        </authorList>
    </citation>
    <scope>NUCLEOTIDE SEQUENCE</scope>
    <source>
        <strain evidence="1">LMG 1626</strain>
    </source>
</reference>
<dbReference type="AlphaFoldDB" id="A0A967B551"/>
<evidence type="ECO:0000313" key="2">
    <source>
        <dbReference type="Proteomes" id="UP000597459"/>
    </source>
</evidence>
<comment type="caution">
    <text evidence="1">The sequence shown here is derived from an EMBL/GenBank/DDBJ whole genome shotgun (WGS) entry which is preliminary data.</text>
</comment>
<gene>
    <name evidence="1" type="ORF">GOB87_00360</name>
</gene>
<name>A0A967B551_9PROT</name>
<proteinExistence type="predicted"/>
<accession>A0A967B551</accession>
<protein>
    <submittedName>
        <fullName evidence="1">Uncharacterized protein</fullName>
    </submittedName>
</protein>
<evidence type="ECO:0000313" key="1">
    <source>
        <dbReference type="EMBL" id="NHO52421.1"/>
    </source>
</evidence>
<keyword evidence="2" id="KW-1185">Reference proteome</keyword>
<organism evidence="1 2">
    <name type="scientific">Acetobacter estunensis</name>
    <dbReference type="NCBI Taxonomy" id="104097"/>
    <lineage>
        <taxon>Bacteria</taxon>
        <taxon>Pseudomonadati</taxon>
        <taxon>Pseudomonadota</taxon>
        <taxon>Alphaproteobacteria</taxon>
        <taxon>Acetobacterales</taxon>
        <taxon>Acetobacteraceae</taxon>
        <taxon>Acetobacter</taxon>
    </lineage>
</organism>